<dbReference type="SUPFAM" id="SSF53448">
    <property type="entry name" value="Nucleotide-diphospho-sugar transferases"/>
    <property type="match status" value="1"/>
</dbReference>
<dbReference type="Pfam" id="PF00535">
    <property type="entry name" value="Glycos_transf_2"/>
    <property type="match status" value="1"/>
</dbReference>
<feature type="compositionally biased region" description="Basic and acidic residues" evidence="1">
    <location>
        <begin position="311"/>
        <end position="338"/>
    </location>
</feature>
<evidence type="ECO:0000256" key="2">
    <source>
        <dbReference type="SAM" id="Phobius"/>
    </source>
</evidence>
<dbReference type="InterPro" id="IPR029044">
    <property type="entry name" value="Nucleotide-diphossugar_trans"/>
</dbReference>
<feature type="region of interest" description="Disordered" evidence="1">
    <location>
        <begin position="305"/>
        <end position="338"/>
    </location>
</feature>
<dbReference type="InterPro" id="IPR001173">
    <property type="entry name" value="Glyco_trans_2-like"/>
</dbReference>
<evidence type="ECO:0000313" key="5">
    <source>
        <dbReference type="Proteomes" id="UP000051658"/>
    </source>
</evidence>
<dbReference type="Proteomes" id="UP000051658">
    <property type="component" value="Unassembled WGS sequence"/>
</dbReference>
<dbReference type="Pfam" id="PF13425">
    <property type="entry name" value="O-antigen_lig"/>
    <property type="match status" value="1"/>
</dbReference>
<evidence type="ECO:0000256" key="1">
    <source>
        <dbReference type="SAM" id="MobiDB-lite"/>
    </source>
</evidence>
<gene>
    <name evidence="4" type="ORF">IV74_GL000129</name>
</gene>
<organism evidence="4 5">
    <name type="scientific">Carnobacterium divergens DSM 20623</name>
    <dbReference type="NCBI Taxonomy" id="1449336"/>
    <lineage>
        <taxon>Bacteria</taxon>
        <taxon>Bacillati</taxon>
        <taxon>Bacillota</taxon>
        <taxon>Bacilli</taxon>
        <taxon>Lactobacillales</taxon>
        <taxon>Carnobacteriaceae</taxon>
        <taxon>Carnobacterium</taxon>
    </lineage>
</organism>
<proteinExistence type="predicted"/>
<sequence length="906" mass="105870">MKLFKKLECLILEKALKKIFVLFILIQPFLDIYYLYSDNIVNIFKFSPATIMRILIIFVLGVLFLFCHRKSKINYFIIIYAVLIGVYFVFHHMNAQNFHSLVPGNFNYSLFSELFYVIRMTLPLIILVVSYYQEITDNLMEVIVSTLVALVSGSIVITNILKISLASYTNLKITGSIFDWFSSSYAGQYFELASKGFFSYANAISALAVLLTPLMFYFLIKRLNAKNIILMLTHLLAMFMLGTKVASLGFVGILVVTIGMYFFFSFIKKEFKFNNNIGLMLLLMVVLSGLILPFSPTMNRNNFDQQVQSQREGDKTVVTERNNKLKTEEKKTKDKEHKEESPLVKYIREHYVEYSINGQFIEVSYPYVNDPKFWFEVMQLPIEDKLNFRNIETLMLQRVKEINNNPKDNWFGITYTRMNNIFNLERDFQSHYFSMGIIGVLLLLVPYLLILLFSGILMLIKFKEQFTFKNCSLLLSVLVTLSVSLYSGNVMDFLTVTIILAFVEGQLLRNVLFSKSKKNKKISVIMPSYNDAETIETSLNSVKSQNYDNWEIIVVDDGSTDNTKNKIDGFCQLNHYQEKIHYYYQENSDQLNALQRALEHTTGDYIFILHSDDMLANKNVFKMANNQLNQTNSDALIADLELVNDEGKKIGKQRVLDYYKSNRTIATQVLWLGRNLFVDVAFWQADVFKNVVSQNYLKWNTPHWLDLRNGVETLSVENVSFPFIKYRIHENNYINSEIGELNVLNGEIRTLTRLFPNYKLPFYNKQYTIFRVYNKLKLLSLYTPFYLKKPENKEAQILKFVINKRMGNDFKENLFLNSVVEFYEKQNNREIVIKNIDLSEKIYLGSDMRAFNKNLIENKLSEFYLNFLSEMEKGFNQIRTTELDAPRVKELVTFMCIDHKVKIIVE</sequence>
<dbReference type="EMBL" id="JQBS01000007">
    <property type="protein sequence ID" value="KRN57151.1"/>
    <property type="molecule type" value="Genomic_DNA"/>
</dbReference>
<feature type="transmembrane region" description="Helical" evidence="2">
    <location>
        <begin position="20"/>
        <end position="36"/>
    </location>
</feature>
<dbReference type="PANTHER" id="PTHR43685">
    <property type="entry name" value="GLYCOSYLTRANSFERASE"/>
    <property type="match status" value="1"/>
</dbReference>
<dbReference type="AlphaFoldDB" id="A0A0R2HWS0"/>
<feature type="transmembrane region" description="Helical" evidence="2">
    <location>
        <begin position="139"/>
        <end position="161"/>
    </location>
</feature>
<dbReference type="PATRIC" id="fig|1449336.4.peg.130"/>
<keyword evidence="5" id="KW-1185">Reference proteome</keyword>
<keyword evidence="2" id="KW-0472">Membrane</keyword>
<dbReference type="eggNOG" id="COG1216">
    <property type="taxonomic scope" value="Bacteria"/>
</dbReference>
<keyword evidence="2" id="KW-0812">Transmembrane</keyword>
<feature type="domain" description="Glycosyltransferase 2-like" evidence="3">
    <location>
        <begin position="523"/>
        <end position="662"/>
    </location>
</feature>
<protein>
    <recommendedName>
        <fullName evidence="3">Glycosyltransferase 2-like domain-containing protein</fullName>
    </recommendedName>
</protein>
<dbReference type="Gene3D" id="3.90.550.10">
    <property type="entry name" value="Spore Coat Polysaccharide Biosynthesis Protein SpsA, Chain A"/>
    <property type="match status" value="1"/>
</dbReference>
<feature type="transmembrane region" description="Helical" evidence="2">
    <location>
        <begin position="48"/>
        <end position="66"/>
    </location>
</feature>
<feature type="transmembrane region" description="Helical" evidence="2">
    <location>
        <begin position="249"/>
        <end position="267"/>
    </location>
</feature>
<reference evidence="4 5" key="1">
    <citation type="journal article" date="2015" name="Genome Announc.">
        <title>Expanding the biotechnology potential of lactobacilli through comparative genomics of 213 strains and associated genera.</title>
        <authorList>
            <person name="Sun Z."/>
            <person name="Harris H.M."/>
            <person name="McCann A."/>
            <person name="Guo C."/>
            <person name="Argimon S."/>
            <person name="Zhang W."/>
            <person name="Yang X."/>
            <person name="Jeffery I.B."/>
            <person name="Cooney J.C."/>
            <person name="Kagawa T.F."/>
            <person name="Liu W."/>
            <person name="Song Y."/>
            <person name="Salvetti E."/>
            <person name="Wrobel A."/>
            <person name="Rasinkangas P."/>
            <person name="Parkhill J."/>
            <person name="Rea M.C."/>
            <person name="O'Sullivan O."/>
            <person name="Ritari J."/>
            <person name="Douillard F.P."/>
            <person name="Paul Ross R."/>
            <person name="Yang R."/>
            <person name="Briner A.E."/>
            <person name="Felis G.E."/>
            <person name="de Vos W.M."/>
            <person name="Barrangou R."/>
            <person name="Klaenhammer T.R."/>
            <person name="Caufield P.W."/>
            <person name="Cui Y."/>
            <person name="Zhang H."/>
            <person name="O'Toole P.W."/>
        </authorList>
    </citation>
    <scope>NUCLEOTIDE SEQUENCE [LARGE SCALE GENOMIC DNA]</scope>
    <source>
        <strain evidence="4 5">DSM 20623</strain>
    </source>
</reference>
<name>A0A0R2HWS0_CARDV</name>
<keyword evidence="2" id="KW-1133">Transmembrane helix</keyword>
<accession>A0A0R2HWS0</accession>
<evidence type="ECO:0000259" key="3">
    <source>
        <dbReference type="Pfam" id="PF00535"/>
    </source>
</evidence>
<comment type="caution">
    <text evidence="4">The sequence shown here is derived from an EMBL/GenBank/DDBJ whole genome shotgun (WGS) entry which is preliminary data.</text>
</comment>
<dbReference type="InterPro" id="IPR050834">
    <property type="entry name" value="Glycosyltransf_2"/>
</dbReference>
<dbReference type="InterPro" id="IPR049504">
    <property type="entry name" value="O-antigen_lig"/>
</dbReference>
<feature type="transmembrane region" description="Helical" evidence="2">
    <location>
        <begin position="197"/>
        <end position="220"/>
    </location>
</feature>
<feature type="transmembrane region" description="Helical" evidence="2">
    <location>
        <begin position="279"/>
        <end position="296"/>
    </location>
</feature>
<feature type="transmembrane region" description="Helical" evidence="2">
    <location>
        <begin position="73"/>
        <end position="90"/>
    </location>
</feature>
<feature type="transmembrane region" description="Helical" evidence="2">
    <location>
        <begin position="110"/>
        <end position="132"/>
    </location>
</feature>
<evidence type="ECO:0000313" key="4">
    <source>
        <dbReference type="EMBL" id="KRN57151.1"/>
    </source>
</evidence>
<dbReference type="PANTHER" id="PTHR43685:SF2">
    <property type="entry name" value="GLYCOSYLTRANSFERASE 2-LIKE DOMAIN-CONTAINING PROTEIN"/>
    <property type="match status" value="1"/>
</dbReference>
<feature type="transmembrane region" description="Helical" evidence="2">
    <location>
        <begin position="432"/>
        <end position="459"/>
    </location>
</feature>